<keyword evidence="6 10" id="KW-0328">Glycosyltransferase</keyword>
<evidence type="ECO:0000256" key="7">
    <source>
        <dbReference type="ARBA" id="ARBA00022679"/>
    </source>
</evidence>
<dbReference type="Pfam" id="PF02922">
    <property type="entry name" value="CBM_48"/>
    <property type="match status" value="1"/>
</dbReference>
<evidence type="ECO:0000313" key="13">
    <source>
        <dbReference type="EMBL" id="NMH64666.1"/>
    </source>
</evidence>
<dbReference type="Gene3D" id="2.60.40.1180">
    <property type="entry name" value="Golgi alpha-mannosidase II"/>
    <property type="match status" value="1"/>
</dbReference>
<dbReference type="RefSeq" id="WP_169563364.1">
    <property type="nucleotide sequence ID" value="NZ_JAAXYH010000003.1"/>
</dbReference>
<dbReference type="SUPFAM" id="SSF51011">
    <property type="entry name" value="Glycosyl hydrolase domain"/>
    <property type="match status" value="1"/>
</dbReference>
<reference evidence="13" key="1">
    <citation type="submission" date="2020-04" db="EMBL/GenBank/DDBJ databases">
        <title>Description of Shewanella salipaludis sp. nov., isolated from a salt marsh.</title>
        <authorList>
            <person name="Park S."/>
            <person name="Yoon J.-H."/>
        </authorList>
    </citation>
    <scope>NUCLEOTIDE SEQUENCE</scope>
    <source>
        <strain evidence="13">SHSM-M6</strain>
    </source>
</reference>
<gene>
    <name evidence="10 13" type="primary">glgB</name>
    <name evidence="13" type="ORF">HC757_05725</name>
</gene>
<dbReference type="InterPro" id="IPR013780">
    <property type="entry name" value="Glyco_hydro_b"/>
</dbReference>
<evidence type="ECO:0000256" key="11">
    <source>
        <dbReference type="PIRSR" id="PIRSR000463-1"/>
    </source>
</evidence>
<organism evidence="13 14">
    <name type="scientific">Shewanella salipaludis</name>
    <dbReference type="NCBI Taxonomy" id="2723052"/>
    <lineage>
        <taxon>Bacteria</taxon>
        <taxon>Pseudomonadati</taxon>
        <taxon>Pseudomonadota</taxon>
        <taxon>Gammaproteobacteria</taxon>
        <taxon>Alteromonadales</taxon>
        <taxon>Shewanellaceae</taxon>
        <taxon>Shewanella</taxon>
    </lineage>
</organism>
<accession>A0A972FZD2</accession>
<evidence type="ECO:0000256" key="1">
    <source>
        <dbReference type="ARBA" id="ARBA00000826"/>
    </source>
</evidence>
<dbReference type="InterPro" id="IPR013783">
    <property type="entry name" value="Ig-like_fold"/>
</dbReference>
<dbReference type="NCBIfam" id="NF008967">
    <property type="entry name" value="PRK12313.1"/>
    <property type="match status" value="1"/>
</dbReference>
<dbReference type="GO" id="GO:0005829">
    <property type="term" value="C:cytosol"/>
    <property type="evidence" value="ECO:0007669"/>
    <property type="project" value="TreeGrafter"/>
</dbReference>
<dbReference type="SMART" id="SM00642">
    <property type="entry name" value="Aamy"/>
    <property type="match status" value="1"/>
</dbReference>
<comment type="subunit">
    <text evidence="10">Monomer.</text>
</comment>
<dbReference type="InterPro" id="IPR017853">
    <property type="entry name" value="GH"/>
</dbReference>
<dbReference type="Pfam" id="PF02806">
    <property type="entry name" value="Alpha-amylase_C"/>
    <property type="match status" value="1"/>
</dbReference>
<evidence type="ECO:0000256" key="10">
    <source>
        <dbReference type="HAMAP-Rule" id="MF_00685"/>
    </source>
</evidence>
<dbReference type="FunFam" id="2.60.40.1180:FF:000002">
    <property type="entry name" value="1,4-alpha-glucan branching enzyme GlgB"/>
    <property type="match status" value="1"/>
</dbReference>
<dbReference type="SUPFAM" id="SSF81296">
    <property type="entry name" value="E set domains"/>
    <property type="match status" value="1"/>
</dbReference>
<feature type="active site" description="Proton donor" evidence="10 11">
    <location>
        <position position="468"/>
    </location>
</feature>
<dbReference type="NCBIfam" id="TIGR01515">
    <property type="entry name" value="branching_enzym"/>
    <property type="match status" value="1"/>
</dbReference>
<dbReference type="Proteomes" id="UP000737113">
    <property type="component" value="Unassembled WGS sequence"/>
</dbReference>
<dbReference type="HAMAP" id="MF_00685">
    <property type="entry name" value="GlgB"/>
    <property type="match status" value="1"/>
</dbReference>
<keyword evidence="14" id="KW-1185">Reference proteome</keyword>
<evidence type="ECO:0000256" key="8">
    <source>
        <dbReference type="ARBA" id="ARBA00023056"/>
    </source>
</evidence>
<dbReference type="EMBL" id="JAAXYH010000003">
    <property type="protein sequence ID" value="NMH64666.1"/>
    <property type="molecule type" value="Genomic_DNA"/>
</dbReference>
<comment type="catalytic activity">
    <reaction evidence="1 10">
        <text>Transfers a segment of a (1-&gt;4)-alpha-D-glucan chain to a primary hydroxy group in a similar glucan chain.</text>
        <dbReference type="EC" id="2.4.1.18"/>
    </reaction>
</comment>
<evidence type="ECO:0000256" key="3">
    <source>
        <dbReference type="ARBA" id="ARBA00004964"/>
    </source>
</evidence>
<dbReference type="SUPFAM" id="SSF51445">
    <property type="entry name" value="(Trans)glycosidases"/>
    <property type="match status" value="1"/>
</dbReference>
<dbReference type="GO" id="GO:0003844">
    <property type="term" value="F:1,4-alpha-glucan branching enzyme activity"/>
    <property type="evidence" value="ECO:0007669"/>
    <property type="project" value="UniProtKB-UniRule"/>
</dbReference>
<dbReference type="GO" id="GO:0043169">
    <property type="term" value="F:cation binding"/>
    <property type="evidence" value="ECO:0007669"/>
    <property type="project" value="InterPro"/>
</dbReference>
<evidence type="ECO:0000256" key="5">
    <source>
        <dbReference type="ARBA" id="ARBA00022600"/>
    </source>
</evidence>
<dbReference type="FunFam" id="3.20.20.80:FF:000003">
    <property type="entry name" value="1,4-alpha-glucan branching enzyme GlgB"/>
    <property type="match status" value="1"/>
</dbReference>
<name>A0A972FZD2_9GAMM</name>
<evidence type="ECO:0000256" key="9">
    <source>
        <dbReference type="ARBA" id="ARBA00023277"/>
    </source>
</evidence>
<keyword evidence="7 10" id="KW-0808">Transferase</keyword>
<dbReference type="AlphaFoldDB" id="A0A972FZD2"/>
<comment type="function">
    <text evidence="2 10">Catalyzes the formation of the alpha-1,6-glucosidic linkages in glycogen by scission of a 1,4-alpha-linked oligosaccharide from growing alpha-1,4-glucan chains and the subsequent attachment of the oligosaccharide to the alpha-1,6 position.</text>
</comment>
<keyword evidence="9 10" id="KW-0119">Carbohydrate metabolism</keyword>
<dbReference type="InterPro" id="IPR037439">
    <property type="entry name" value="Branching_enzy"/>
</dbReference>
<dbReference type="CDD" id="cd02855">
    <property type="entry name" value="E_set_GBE_prok_N"/>
    <property type="match status" value="1"/>
</dbReference>
<keyword evidence="5 10" id="KW-0321">Glycogen metabolism</keyword>
<keyword evidence="8 10" id="KW-0320">Glycogen biosynthesis</keyword>
<dbReference type="InterPro" id="IPR004193">
    <property type="entry name" value="Glyco_hydro_13_N"/>
</dbReference>
<dbReference type="InterPro" id="IPR006048">
    <property type="entry name" value="A-amylase/branching_C"/>
</dbReference>
<sequence length="760" mass="85441">MTHNAPYFHDGADIALLNGDYIDVFSLLGMHSINQGKALSVRCFLRGAMSVDVVGLKDNRKVASLEKLNDEGLFAGSLGRRVKPFLYKLRVEYPLCRQEIIDPYQFASLLNADDSYLFGEGSAERAYEFLGANWRTHQGVTGVHFCVWAPNARRVSLLGDFNHWDSASHVMRQHLANGLWEIFLPGVEAGAHYKFEIQRQSGECQTKADPYAKVMECPPHNASLVPPETSHEWQDAAWLERRADTHWHQAPMSIYEVHLGSWRRKGDDGQAYLDYQDLVRELIPYVQQQGFTHIELMPISEYPFDGSWGYQPVGLFAPSHRFGDAKGLKAFVDACHGAGIAVLLDWVVAHFPRDSHGLARFDGTCLYEHEDPRQGTHPDWDTLIYNYGRGEVQSLLLSNACYWLREFHFDGLRLDAVSSMLYLDYSREADQWLPNAEGGRENLEAIAFLQNLNRRLYRAFPGICMIAEESTAWPGVTQATEHKGLGFGFKWNMGWMNDSLSYLGRDPLYRGHHHNQLTFSLMYAHTEQFILSLSHDEVVHGKGSLLHKIPGDDWQKFATLRAYYGFMWGHPGKKLLFMGNEFAQRDEWNHGRSLDWHLLEYAPHQGVQAWVRDLNALYRQQRVLAATDHVPGGFVWLDCDNSQSSVFAFMRRGGPEDASLIFVVNMTPQLHQGFRLGLPLAGEYRECLNSDSHCYGGSNQGNAGLVVAEPEPWQGQACSALITVPPLACIVLTPVIAGATPGGVACAADSATDCATDTEA</sequence>
<dbReference type="FunFam" id="2.60.40.10:FF:000169">
    <property type="entry name" value="1,4-alpha-glucan branching enzyme GlgB"/>
    <property type="match status" value="1"/>
</dbReference>
<feature type="active site" description="Nucleophile" evidence="10 11">
    <location>
        <position position="415"/>
    </location>
</feature>
<evidence type="ECO:0000313" key="14">
    <source>
        <dbReference type="Proteomes" id="UP000737113"/>
    </source>
</evidence>
<dbReference type="Gene3D" id="3.20.20.80">
    <property type="entry name" value="Glycosidases"/>
    <property type="match status" value="1"/>
</dbReference>
<dbReference type="NCBIfam" id="NF003811">
    <property type="entry name" value="PRK05402.1"/>
    <property type="match status" value="1"/>
</dbReference>
<dbReference type="InterPro" id="IPR054169">
    <property type="entry name" value="GlgB_N"/>
</dbReference>
<comment type="similarity">
    <text evidence="4 10">Belongs to the glycosyl hydrolase 13 family. GlgB subfamily.</text>
</comment>
<dbReference type="Pfam" id="PF22019">
    <property type="entry name" value="GlgB_N"/>
    <property type="match status" value="1"/>
</dbReference>
<evidence type="ECO:0000256" key="6">
    <source>
        <dbReference type="ARBA" id="ARBA00022676"/>
    </source>
</evidence>
<comment type="caution">
    <text evidence="13">The sequence shown here is derived from an EMBL/GenBank/DDBJ whole genome shotgun (WGS) entry which is preliminary data.</text>
</comment>
<dbReference type="GO" id="GO:0004553">
    <property type="term" value="F:hydrolase activity, hydrolyzing O-glycosyl compounds"/>
    <property type="evidence" value="ECO:0007669"/>
    <property type="project" value="InterPro"/>
</dbReference>
<dbReference type="InterPro" id="IPR006047">
    <property type="entry name" value="GH13_cat_dom"/>
</dbReference>
<dbReference type="InterPro" id="IPR006407">
    <property type="entry name" value="GlgB"/>
</dbReference>
<dbReference type="InterPro" id="IPR014756">
    <property type="entry name" value="Ig_E-set"/>
</dbReference>
<feature type="domain" description="Glycosyl hydrolase family 13 catalytic" evidence="12">
    <location>
        <begin position="256"/>
        <end position="627"/>
    </location>
</feature>
<dbReference type="PIRSF" id="PIRSF000463">
    <property type="entry name" value="GlgB"/>
    <property type="match status" value="1"/>
</dbReference>
<evidence type="ECO:0000259" key="12">
    <source>
        <dbReference type="SMART" id="SM00642"/>
    </source>
</evidence>
<evidence type="ECO:0000256" key="2">
    <source>
        <dbReference type="ARBA" id="ARBA00002953"/>
    </source>
</evidence>
<evidence type="ECO:0000256" key="4">
    <source>
        <dbReference type="ARBA" id="ARBA00009000"/>
    </source>
</evidence>
<dbReference type="GO" id="GO:0005978">
    <property type="term" value="P:glycogen biosynthetic process"/>
    <property type="evidence" value="ECO:0007669"/>
    <property type="project" value="UniProtKB-UniRule"/>
</dbReference>
<proteinExistence type="inferred from homology"/>
<comment type="pathway">
    <text evidence="3 10">Glycan biosynthesis; glycogen biosynthesis.</text>
</comment>
<dbReference type="InterPro" id="IPR044143">
    <property type="entry name" value="GlgB_N_E_set_prok"/>
</dbReference>
<dbReference type="CDD" id="cd11322">
    <property type="entry name" value="AmyAc_Glg_BE"/>
    <property type="match status" value="1"/>
</dbReference>
<dbReference type="EC" id="2.4.1.18" evidence="10"/>
<protein>
    <recommendedName>
        <fullName evidence="10">1,4-alpha-glucan branching enzyme GlgB</fullName>
        <ecNumber evidence="10">2.4.1.18</ecNumber>
    </recommendedName>
    <alternativeName>
        <fullName evidence="10">1,4-alpha-D-glucan:1,4-alpha-D-glucan 6-glucosyl-transferase</fullName>
    </alternativeName>
    <alternativeName>
        <fullName evidence="10">Alpha-(1-&gt;4)-glucan branching enzyme</fullName>
    </alternativeName>
    <alternativeName>
        <fullName evidence="10">Glycogen branching enzyme</fullName>
        <shortName evidence="10">BE</shortName>
    </alternativeName>
</protein>
<dbReference type="PANTHER" id="PTHR43651:SF3">
    <property type="entry name" value="1,4-ALPHA-GLUCAN-BRANCHING ENZYME"/>
    <property type="match status" value="1"/>
</dbReference>
<dbReference type="Gene3D" id="2.60.40.10">
    <property type="entry name" value="Immunoglobulins"/>
    <property type="match status" value="1"/>
</dbReference>
<dbReference type="PANTHER" id="PTHR43651">
    <property type="entry name" value="1,4-ALPHA-GLUCAN-BRANCHING ENZYME"/>
    <property type="match status" value="1"/>
</dbReference>